<dbReference type="KEGG" id="mend:L6E24_00440"/>
<dbReference type="Pfam" id="PF13304">
    <property type="entry name" value="AAA_21"/>
    <property type="match status" value="1"/>
</dbReference>
<dbReference type="GO" id="GO:0000731">
    <property type="term" value="P:DNA synthesis involved in DNA repair"/>
    <property type="evidence" value="ECO:0007669"/>
    <property type="project" value="TreeGrafter"/>
</dbReference>
<gene>
    <name evidence="2" type="ORF">L6E24_00440</name>
</gene>
<organism evidence="2 3">
    <name type="scientific">Methanoplanus endosymbiosus</name>
    <dbReference type="NCBI Taxonomy" id="33865"/>
    <lineage>
        <taxon>Archaea</taxon>
        <taxon>Methanobacteriati</taxon>
        <taxon>Methanobacteriota</taxon>
        <taxon>Stenosarchaea group</taxon>
        <taxon>Methanomicrobia</taxon>
        <taxon>Methanomicrobiales</taxon>
        <taxon>Methanomicrobiaceae</taxon>
        <taxon>Methanoplanus</taxon>
    </lineage>
</organism>
<sequence>MQLSEITISGYKSILNQNIRFGELNILIGANGSGKSNFIGVFGLIGEILNGNLQMTVAKGGGADKFLHYGKKHTDSIEISFTFGQNGYFLKLSPAAGDTLIFEHESSVFYGNGKDSFPYIDLSASGNKESELASYAKEHKVSEIVLNSLKNWKIYHFHDTGDTSPIKSTNKISDNLYFRKDGANLAAFLYFLMNIYPEHYYRIRDTVRLVTPFFDDFVLRPDNYNTETIKLEWHEKGSDFPFGANDFSDGTLRFICLTTLLQQPNLPEMIIIDEPELGLHPYAINVLASMIKSASKRTQLLISTQSVTLVNQFEPEVLLVVDRAEGDTRISRPDEDELTDWLDDYTLGELWEKNILGGRPTG</sequence>
<proteinExistence type="predicted"/>
<accession>A0A9E7PLZ4</accession>
<dbReference type="GO" id="GO:0005524">
    <property type="term" value="F:ATP binding"/>
    <property type="evidence" value="ECO:0007669"/>
    <property type="project" value="InterPro"/>
</dbReference>
<dbReference type="PANTHER" id="PTHR32182:SF22">
    <property type="entry name" value="ATP-DEPENDENT ENDONUCLEASE, OLD FAMILY-RELATED"/>
    <property type="match status" value="1"/>
</dbReference>
<evidence type="ECO:0000259" key="1">
    <source>
        <dbReference type="Pfam" id="PF13304"/>
    </source>
</evidence>
<dbReference type="GO" id="GO:0006302">
    <property type="term" value="P:double-strand break repair"/>
    <property type="evidence" value="ECO:0007669"/>
    <property type="project" value="TreeGrafter"/>
</dbReference>
<dbReference type="PIRSF" id="PIRSF029347">
    <property type="entry name" value="RecF"/>
    <property type="match status" value="1"/>
</dbReference>
<dbReference type="Proteomes" id="UP001060368">
    <property type="component" value="Chromosome"/>
</dbReference>
<dbReference type="Gene3D" id="3.40.50.300">
    <property type="entry name" value="P-loop containing nucleotide triphosphate hydrolases"/>
    <property type="match status" value="1"/>
</dbReference>
<reference evidence="2" key="1">
    <citation type="submission" date="2022-04" db="EMBL/GenBank/DDBJ databases">
        <title>Complete genome of Methanoplanus endosymbiosus DSM 3599.</title>
        <authorList>
            <person name="Chen S.-C."/>
            <person name="You Y.-T."/>
            <person name="Zhou Y.-Z."/>
            <person name="Lai M.-C."/>
        </authorList>
    </citation>
    <scope>NUCLEOTIDE SEQUENCE</scope>
    <source>
        <strain evidence="2">DSM 3599</strain>
    </source>
</reference>
<keyword evidence="3" id="KW-1185">Reference proteome</keyword>
<dbReference type="AlphaFoldDB" id="A0A9E7PLZ4"/>
<name>A0A9E7PLZ4_9EURY</name>
<dbReference type="GeneID" id="74306116"/>
<feature type="domain" description="ATPase AAA-type core" evidence="1">
    <location>
        <begin position="24"/>
        <end position="311"/>
    </location>
</feature>
<dbReference type="SUPFAM" id="SSF52540">
    <property type="entry name" value="P-loop containing nucleoside triphosphate hydrolases"/>
    <property type="match status" value="1"/>
</dbReference>
<dbReference type="GO" id="GO:0016887">
    <property type="term" value="F:ATP hydrolysis activity"/>
    <property type="evidence" value="ECO:0007669"/>
    <property type="project" value="InterPro"/>
</dbReference>
<evidence type="ECO:0000313" key="2">
    <source>
        <dbReference type="EMBL" id="UUX92629.1"/>
    </source>
</evidence>
<dbReference type="EMBL" id="CP096115">
    <property type="protein sequence ID" value="UUX92629.1"/>
    <property type="molecule type" value="Genomic_DNA"/>
</dbReference>
<dbReference type="RefSeq" id="WP_257742773.1">
    <property type="nucleotide sequence ID" value="NZ_CP096115.1"/>
</dbReference>
<evidence type="ECO:0000313" key="3">
    <source>
        <dbReference type="Proteomes" id="UP001060368"/>
    </source>
</evidence>
<protein>
    <submittedName>
        <fullName evidence="2">AAA family ATPase</fullName>
    </submittedName>
</protein>
<dbReference type="PANTHER" id="PTHR32182">
    <property type="entry name" value="DNA REPLICATION AND REPAIR PROTEIN RECF"/>
    <property type="match status" value="1"/>
</dbReference>
<dbReference type="InterPro" id="IPR027417">
    <property type="entry name" value="P-loop_NTPase"/>
</dbReference>
<dbReference type="InterPro" id="IPR003959">
    <property type="entry name" value="ATPase_AAA_core"/>
</dbReference>
<dbReference type="InterPro" id="IPR014555">
    <property type="entry name" value="RecF-like"/>
</dbReference>